<dbReference type="Pfam" id="PF20150">
    <property type="entry name" value="2EXR"/>
    <property type="match status" value="1"/>
</dbReference>
<dbReference type="PANTHER" id="PTHR35910:SF6">
    <property type="entry name" value="2EXR DOMAIN-CONTAINING PROTEIN"/>
    <property type="match status" value="1"/>
</dbReference>
<feature type="non-terminal residue" evidence="2">
    <location>
        <position position="190"/>
    </location>
</feature>
<accession>A0AA40EQB9</accession>
<dbReference type="AlphaFoldDB" id="A0AA40EQB9"/>
<name>A0AA40EQB9_9PEZI</name>
<dbReference type="PANTHER" id="PTHR35910">
    <property type="entry name" value="2EXR DOMAIN-CONTAINING PROTEIN"/>
    <property type="match status" value="1"/>
</dbReference>
<sequence length="190" mass="21958">SFTLFPFLPTELRLEIWRLSHTPRVVEVRYSLDQDRCVPSTPPPAIAHVCRESRYEALRAGYVLAFGTRSHPPAIWLAPALDTLYVPRWGRLGYADAARDFARHVLDTAEHVRRLAIDHVRPEIRRPWETYSKYWLMRGFPHLREAFLVLGAEDDVNGSGQIEFVDPRRSWEDIRGVMDKVKASFSCEVG</sequence>
<keyword evidence="3" id="KW-1185">Reference proteome</keyword>
<dbReference type="InterPro" id="IPR045518">
    <property type="entry name" value="2EXR"/>
</dbReference>
<evidence type="ECO:0000313" key="3">
    <source>
        <dbReference type="Proteomes" id="UP001172155"/>
    </source>
</evidence>
<evidence type="ECO:0000259" key="1">
    <source>
        <dbReference type="Pfam" id="PF20150"/>
    </source>
</evidence>
<feature type="non-terminal residue" evidence="2">
    <location>
        <position position="1"/>
    </location>
</feature>
<dbReference type="Proteomes" id="UP001172155">
    <property type="component" value="Unassembled WGS sequence"/>
</dbReference>
<gene>
    <name evidence="2" type="ORF">B0T18DRAFT_300766</name>
</gene>
<comment type="caution">
    <text evidence="2">The sequence shown here is derived from an EMBL/GenBank/DDBJ whole genome shotgun (WGS) entry which is preliminary data.</text>
</comment>
<proteinExistence type="predicted"/>
<feature type="domain" description="2EXR" evidence="1">
    <location>
        <begin position="2"/>
        <end position="84"/>
    </location>
</feature>
<reference evidence="2" key="1">
    <citation type="submission" date="2023-06" db="EMBL/GenBank/DDBJ databases">
        <title>Genome-scale phylogeny and comparative genomics of the fungal order Sordariales.</title>
        <authorList>
            <consortium name="Lawrence Berkeley National Laboratory"/>
            <person name="Hensen N."/>
            <person name="Bonometti L."/>
            <person name="Westerberg I."/>
            <person name="Brannstrom I.O."/>
            <person name="Guillou S."/>
            <person name="Cros-Aarteil S."/>
            <person name="Calhoun S."/>
            <person name="Haridas S."/>
            <person name="Kuo A."/>
            <person name="Mondo S."/>
            <person name="Pangilinan J."/>
            <person name="Riley R."/>
            <person name="LaButti K."/>
            <person name="Andreopoulos B."/>
            <person name="Lipzen A."/>
            <person name="Chen C."/>
            <person name="Yanf M."/>
            <person name="Daum C."/>
            <person name="Ng V."/>
            <person name="Clum A."/>
            <person name="Steindorff A."/>
            <person name="Ohm R."/>
            <person name="Martin F."/>
            <person name="Silar P."/>
            <person name="Natvig D."/>
            <person name="Lalanne C."/>
            <person name="Gautier V."/>
            <person name="Ament-velasquez S.L."/>
            <person name="Kruys A."/>
            <person name="Hutchinson M.I."/>
            <person name="Powell A.J."/>
            <person name="Barry K."/>
            <person name="Miller A.N."/>
            <person name="Grigoriev I.V."/>
            <person name="Debuchy R."/>
            <person name="Gladieux P."/>
            <person name="Thoren M.H."/>
            <person name="Johannesson H."/>
        </authorList>
    </citation>
    <scope>NUCLEOTIDE SEQUENCE</scope>
    <source>
        <strain evidence="2">SMH3187-1</strain>
    </source>
</reference>
<dbReference type="EMBL" id="JAUKUD010000005">
    <property type="protein sequence ID" value="KAK0743554.1"/>
    <property type="molecule type" value="Genomic_DNA"/>
</dbReference>
<evidence type="ECO:0000313" key="2">
    <source>
        <dbReference type="EMBL" id="KAK0743554.1"/>
    </source>
</evidence>
<protein>
    <recommendedName>
        <fullName evidence="1">2EXR domain-containing protein</fullName>
    </recommendedName>
</protein>
<organism evidence="2 3">
    <name type="scientific">Schizothecium vesticola</name>
    <dbReference type="NCBI Taxonomy" id="314040"/>
    <lineage>
        <taxon>Eukaryota</taxon>
        <taxon>Fungi</taxon>
        <taxon>Dikarya</taxon>
        <taxon>Ascomycota</taxon>
        <taxon>Pezizomycotina</taxon>
        <taxon>Sordariomycetes</taxon>
        <taxon>Sordariomycetidae</taxon>
        <taxon>Sordariales</taxon>
        <taxon>Schizotheciaceae</taxon>
        <taxon>Schizothecium</taxon>
    </lineage>
</organism>